<dbReference type="SUPFAM" id="SSF56091">
    <property type="entry name" value="DNA ligase/mRNA capping enzyme, catalytic domain"/>
    <property type="match status" value="1"/>
</dbReference>
<evidence type="ECO:0000256" key="4">
    <source>
        <dbReference type="ARBA" id="ARBA00023027"/>
    </source>
</evidence>
<gene>
    <name evidence="7" type="primary">ligB</name>
    <name evidence="10" type="ORF">SAMN05216178_0213</name>
</gene>
<keyword evidence="2 7" id="KW-0235">DNA replication</keyword>
<evidence type="ECO:0000256" key="7">
    <source>
        <dbReference type="HAMAP-Rule" id="MF_01587"/>
    </source>
</evidence>
<dbReference type="PANTHER" id="PTHR47810:SF1">
    <property type="entry name" value="DNA LIGASE B"/>
    <property type="match status" value="1"/>
</dbReference>
<dbReference type="InterPro" id="IPR050326">
    <property type="entry name" value="NAD_dep_DNA_ligaseB"/>
</dbReference>
<evidence type="ECO:0000256" key="2">
    <source>
        <dbReference type="ARBA" id="ARBA00022705"/>
    </source>
</evidence>
<dbReference type="AlphaFoldDB" id="A0A1H4J990"/>
<keyword evidence="1 7" id="KW-0436">Ligase</keyword>
<reference evidence="11" key="1">
    <citation type="submission" date="2016-10" db="EMBL/GenBank/DDBJ databases">
        <authorList>
            <person name="Varghese N."/>
            <person name="Submissions S."/>
        </authorList>
    </citation>
    <scope>NUCLEOTIDE SEQUENCE [LARGE SCALE GENOMIC DNA]</scope>
    <source>
        <strain evidence="11">DSM 9751</strain>
    </source>
</reference>
<feature type="active site" description="N6-AMP-lysine intermediate" evidence="7">
    <location>
        <position position="125"/>
    </location>
</feature>
<dbReference type="GO" id="GO:0006260">
    <property type="term" value="P:DNA replication"/>
    <property type="evidence" value="ECO:0007669"/>
    <property type="project" value="UniProtKB-KW"/>
</dbReference>
<dbReference type="InterPro" id="IPR004150">
    <property type="entry name" value="NAD_DNA_ligase_OB"/>
</dbReference>
<proteinExistence type="inferred from homology"/>
<dbReference type="EC" id="6.5.1.2" evidence="7"/>
<dbReference type="SUPFAM" id="SSF47781">
    <property type="entry name" value="RuvA domain 2-like"/>
    <property type="match status" value="1"/>
</dbReference>
<comment type="catalytic activity">
    <reaction evidence="6 7">
        <text>NAD(+) + (deoxyribonucleotide)n-3'-hydroxyl + 5'-phospho-(deoxyribonucleotide)m = (deoxyribonucleotide)n+m + AMP + beta-nicotinamide D-nucleotide.</text>
        <dbReference type="EC" id="6.5.1.2"/>
    </reaction>
</comment>
<dbReference type="SMART" id="SM00532">
    <property type="entry name" value="LIGANc"/>
    <property type="match status" value="1"/>
</dbReference>
<accession>A0A1H4J990</accession>
<dbReference type="Gene3D" id="3.30.470.30">
    <property type="entry name" value="DNA ligase/mRNA capping enzyme"/>
    <property type="match status" value="1"/>
</dbReference>
<keyword evidence="8" id="KW-0732">Signal</keyword>
<protein>
    <recommendedName>
        <fullName evidence="7">DNA ligase B</fullName>
        <ecNumber evidence="7">6.5.1.2</ecNumber>
    </recommendedName>
    <alternativeName>
        <fullName evidence="7">Polydeoxyribonucleotide synthase [NAD(+)] B</fullName>
    </alternativeName>
</protein>
<dbReference type="Pfam" id="PF01653">
    <property type="entry name" value="DNA_ligase_aden"/>
    <property type="match status" value="1"/>
</dbReference>
<dbReference type="Gene3D" id="1.10.150.20">
    <property type="entry name" value="5' to 3' exonuclease, C-terminal subdomain"/>
    <property type="match status" value="1"/>
</dbReference>
<dbReference type="InterPro" id="IPR013840">
    <property type="entry name" value="DNAligase_N"/>
</dbReference>
<dbReference type="PANTHER" id="PTHR47810">
    <property type="entry name" value="DNA LIGASE"/>
    <property type="match status" value="1"/>
</dbReference>
<name>A0A1H4J990_9PSED</name>
<dbReference type="InterPro" id="IPR012340">
    <property type="entry name" value="NA-bd_OB-fold"/>
</dbReference>
<evidence type="ECO:0000313" key="10">
    <source>
        <dbReference type="EMBL" id="SEB42894.1"/>
    </source>
</evidence>
<keyword evidence="11" id="KW-1185">Reference proteome</keyword>
<dbReference type="NCBIfam" id="NF005987">
    <property type="entry name" value="PRK08097.1"/>
    <property type="match status" value="1"/>
</dbReference>
<keyword evidence="5 7" id="KW-0234">DNA repair</keyword>
<dbReference type="HAMAP" id="MF_01587">
    <property type="entry name" value="DNA_ligase_B"/>
    <property type="match status" value="1"/>
</dbReference>
<keyword evidence="4 7" id="KW-0520">NAD</keyword>
<dbReference type="InterPro" id="IPR020923">
    <property type="entry name" value="DNA_ligase_B"/>
</dbReference>
<feature type="domain" description="NAD-dependent DNA ligase N-terminal" evidence="9">
    <location>
        <begin position="28"/>
        <end position="427"/>
    </location>
</feature>
<feature type="signal peptide" evidence="8">
    <location>
        <begin position="1"/>
        <end position="19"/>
    </location>
</feature>
<evidence type="ECO:0000256" key="8">
    <source>
        <dbReference type="SAM" id="SignalP"/>
    </source>
</evidence>
<dbReference type="SUPFAM" id="SSF50249">
    <property type="entry name" value="Nucleic acid-binding proteins"/>
    <property type="match status" value="1"/>
</dbReference>
<evidence type="ECO:0000256" key="6">
    <source>
        <dbReference type="ARBA" id="ARBA00034005"/>
    </source>
</evidence>
<dbReference type="GO" id="GO:0003911">
    <property type="term" value="F:DNA ligase (NAD+) activity"/>
    <property type="evidence" value="ECO:0007669"/>
    <property type="project" value="UniProtKB-UniRule"/>
</dbReference>
<dbReference type="Proteomes" id="UP000198982">
    <property type="component" value="Unassembled WGS sequence"/>
</dbReference>
<dbReference type="Pfam" id="PF03120">
    <property type="entry name" value="OB_DNA_ligase"/>
    <property type="match status" value="1"/>
</dbReference>
<dbReference type="Gene3D" id="1.10.287.610">
    <property type="entry name" value="Helix hairpin bin"/>
    <property type="match status" value="1"/>
</dbReference>
<evidence type="ECO:0000259" key="9">
    <source>
        <dbReference type="SMART" id="SM00532"/>
    </source>
</evidence>
<dbReference type="InterPro" id="IPR013839">
    <property type="entry name" value="DNAligase_adenylation"/>
</dbReference>
<dbReference type="Gene3D" id="2.40.50.140">
    <property type="entry name" value="Nucleic acid-binding proteins"/>
    <property type="match status" value="1"/>
</dbReference>
<sequence>MLPRLFLLLLTLTGLPALAQCPDWPSAQAERELTALRQQLEAWDTRYHQHGQSPVADELYDQSRQRLTSLQRCFPLLPVAAAPSLLGARGPVPHPIAHTGVEKLPDDNAVQLWLKGREGIWAQPKVDGVAVTLIYRKGRFHQALSRGDGLHGQDWSARARQIAAIPKQLPQPVDLLLQGELYQRLEQHIQARSGSLNARSRVAGWLARKHLSAAEAAQIGLFVWDWPQGPATLSERLEQLALLGFTEGAQYSRPVSGFSEARHWREHWYRSPLPFASDGIILRQSLRPAAERWQARAPHWIAAWKYPYAQALANVRQVRFRIGRTGRISPLLDIDPVLLDDRQIRRVSVGSLQRWQALDILPGDQVAISLAGLTLPRLDGVVLRSQQRQAIQAPAPEDFHALSCWRPTPGCEGQFVARLTWLSGKQGLHLDNVGEQTWARLVATGRIKGLLDWLTLDQAELATIAGFGARSSLRLIESLQQARQRPFARWLKALGLPPSGSAELNGPWQVLASRNSLEWQDQAGVGPDRAAQLVAFFRDPQVLALQATLNQAGVNGF</sequence>
<comment type="function">
    <text evidence="7">Catalyzes the formation of phosphodiester linkages between 5'-phosphoryl and 3'-hydroxyl groups in double-stranded DNA using NAD as a coenzyme and as the energy source for the reaction.</text>
</comment>
<keyword evidence="3 7" id="KW-0227">DNA damage</keyword>
<evidence type="ECO:0000313" key="11">
    <source>
        <dbReference type="Proteomes" id="UP000198982"/>
    </source>
</evidence>
<feature type="chain" id="PRO_5011673867" description="DNA ligase B" evidence="8">
    <location>
        <begin position="20"/>
        <end position="557"/>
    </location>
</feature>
<dbReference type="InterPro" id="IPR010994">
    <property type="entry name" value="RuvA_2-like"/>
</dbReference>
<dbReference type="EMBL" id="FNTJ01000001">
    <property type="protein sequence ID" value="SEB42894.1"/>
    <property type="molecule type" value="Genomic_DNA"/>
</dbReference>
<dbReference type="RefSeq" id="WP_092308941.1">
    <property type="nucleotide sequence ID" value="NZ_FNTJ01000001.1"/>
</dbReference>
<evidence type="ECO:0000256" key="3">
    <source>
        <dbReference type="ARBA" id="ARBA00022763"/>
    </source>
</evidence>
<evidence type="ECO:0000256" key="5">
    <source>
        <dbReference type="ARBA" id="ARBA00023204"/>
    </source>
</evidence>
<evidence type="ECO:0000256" key="1">
    <source>
        <dbReference type="ARBA" id="ARBA00022598"/>
    </source>
</evidence>
<comment type="similarity">
    <text evidence="7">Belongs to the NAD-dependent DNA ligase family. LigB subfamily.</text>
</comment>
<dbReference type="GO" id="GO:0006281">
    <property type="term" value="P:DNA repair"/>
    <property type="evidence" value="ECO:0007669"/>
    <property type="project" value="UniProtKB-KW"/>
</dbReference>
<organism evidence="10 11">
    <name type="scientific">Pseudomonas saponiphila</name>
    <dbReference type="NCBI Taxonomy" id="556534"/>
    <lineage>
        <taxon>Bacteria</taxon>
        <taxon>Pseudomonadati</taxon>
        <taxon>Pseudomonadota</taxon>
        <taxon>Gammaproteobacteria</taxon>
        <taxon>Pseudomonadales</taxon>
        <taxon>Pseudomonadaceae</taxon>
        <taxon>Pseudomonas</taxon>
    </lineage>
</organism>